<dbReference type="Proteomes" id="UP000263517">
    <property type="component" value="Unassembled WGS sequence"/>
</dbReference>
<sequence length="63" mass="7174">MSDDIQISIEITIETDQPVQPDISAPPRQDDLLRCEMWLRCECAHCQSFGCVNALSRKNSEVH</sequence>
<gene>
    <name evidence="1" type="ORF">DCW74_19265</name>
</gene>
<protein>
    <submittedName>
        <fullName evidence="1">Uncharacterized protein</fullName>
    </submittedName>
</protein>
<name>A0A350P994_9ALTE</name>
<evidence type="ECO:0000313" key="1">
    <source>
        <dbReference type="EMBL" id="HAW77861.1"/>
    </source>
</evidence>
<proteinExistence type="predicted"/>
<accession>A0A350P994</accession>
<evidence type="ECO:0000313" key="2">
    <source>
        <dbReference type="Proteomes" id="UP000263517"/>
    </source>
</evidence>
<dbReference type="EMBL" id="DNAN01000675">
    <property type="protein sequence ID" value="HAW77861.1"/>
    <property type="molecule type" value="Genomic_DNA"/>
</dbReference>
<dbReference type="AlphaFoldDB" id="A0A350P994"/>
<reference evidence="1 2" key="1">
    <citation type="journal article" date="2018" name="Nat. Biotechnol.">
        <title>A standardized bacterial taxonomy based on genome phylogeny substantially revises the tree of life.</title>
        <authorList>
            <person name="Parks D.H."/>
            <person name="Chuvochina M."/>
            <person name="Waite D.W."/>
            <person name="Rinke C."/>
            <person name="Skarshewski A."/>
            <person name="Chaumeil P.A."/>
            <person name="Hugenholtz P."/>
        </authorList>
    </citation>
    <scope>NUCLEOTIDE SEQUENCE [LARGE SCALE GENOMIC DNA]</scope>
    <source>
        <strain evidence="1">UBA11978</strain>
    </source>
</reference>
<comment type="caution">
    <text evidence="1">The sequence shown here is derived from an EMBL/GenBank/DDBJ whole genome shotgun (WGS) entry which is preliminary data.</text>
</comment>
<organism evidence="1 2">
    <name type="scientific">Alteromonas australica</name>
    <dbReference type="NCBI Taxonomy" id="589873"/>
    <lineage>
        <taxon>Bacteria</taxon>
        <taxon>Pseudomonadati</taxon>
        <taxon>Pseudomonadota</taxon>
        <taxon>Gammaproteobacteria</taxon>
        <taxon>Alteromonadales</taxon>
        <taxon>Alteromonadaceae</taxon>
        <taxon>Alteromonas/Salinimonas group</taxon>
        <taxon>Alteromonas</taxon>
    </lineage>
</organism>